<accession>A0ABP9PQY2</accession>
<evidence type="ECO:0000313" key="5">
    <source>
        <dbReference type="Proteomes" id="UP001428817"/>
    </source>
</evidence>
<dbReference type="PANTHER" id="PTHR30055">
    <property type="entry name" value="HTH-TYPE TRANSCRIPTIONAL REGULATOR RUTR"/>
    <property type="match status" value="1"/>
</dbReference>
<dbReference type="SUPFAM" id="SSF46689">
    <property type="entry name" value="Homeodomain-like"/>
    <property type="match status" value="1"/>
</dbReference>
<feature type="DNA-binding region" description="H-T-H motif" evidence="2">
    <location>
        <begin position="40"/>
        <end position="59"/>
    </location>
</feature>
<proteinExistence type="predicted"/>
<dbReference type="PROSITE" id="PS50977">
    <property type="entry name" value="HTH_TETR_2"/>
    <property type="match status" value="1"/>
</dbReference>
<gene>
    <name evidence="4" type="ORF">GCM10023321_13490</name>
</gene>
<protein>
    <submittedName>
        <fullName evidence="4">TetR/AcrR family transcriptional regulator</fullName>
    </submittedName>
</protein>
<dbReference type="InterPro" id="IPR041490">
    <property type="entry name" value="KstR2_TetR_C"/>
</dbReference>
<dbReference type="SUPFAM" id="SSF48498">
    <property type="entry name" value="Tetracyclin repressor-like, C-terminal domain"/>
    <property type="match status" value="1"/>
</dbReference>
<dbReference type="Gene3D" id="1.10.10.60">
    <property type="entry name" value="Homeodomain-like"/>
    <property type="match status" value="1"/>
</dbReference>
<dbReference type="EMBL" id="BAABJP010000004">
    <property type="protein sequence ID" value="GAA5149522.1"/>
    <property type="molecule type" value="Genomic_DNA"/>
</dbReference>
<dbReference type="InterPro" id="IPR009057">
    <property type="entry name" value="Homeodomain-like_sf"/>
</dbReference>
<evidence type="ECO:0000256" key="2">
    <source>
        <dbReference type="PROSITE-ProRule" id="PRU00335"/>
    </source>
</evidence>
<evidence type="ECO:0000259" key="3">
    <source>
        <dbReference type="PROSITE" id="PS50977"/>
    </source>
</evidence>
<keyword evidence="5" id="KW-1185">Reference proteome</keyword>
<dbReference type="Gene3D" id="1.10.357.10">
    <property type="entry name" value="Tetracycline Repressor, domain 2"/>
    <property type="match status" value="1"/>
</dbReference>
<dbReference type="InterPro" id="IPR001647">
    <property type="entry name" value="HTH_TetR"/>
</dbReference>
<name>A0ABP9PQY2_9PSEU</name>
<dbReference type="InterPro" id="IPR050109">
    <property type="entry name" value="HTH-type_TetR-like_transc_reg"/>
</dbReference>
<feature type="domain" description="HTH tetR-type" evidence="3">
    <location>
        <begin position="17"/>
        <end position="77"/>
    </location>
</feature>
<sequence length="209" mass="22618">MVEQKAQRPTAARQRRAAAREAILTATREVIAETGFPDAQVSVIAHRAGVAVGSIYQHFPSRAELFAEMYRQVAGHEYDVVKQAAADGGSASERIATAVRTFCTRALRAGRFAHTLLVEPTEPAVDEHRLAFREGYRRLFARLITDGIAEGELPTQDAEISSAAVLGIMTETLVRPLGETGPMKQPEKLVRQVVQLSLAAIGATSSPRA</sequence>
<dbReference type="Pfam" id="PF17932">
    <property type="entry name" value="TetR_C_24"/>
    <property type="match status" value="1"/>
</dbReference>
<dbReference type="PANTHER" id="PTHR30055:SF226">
    <property type="entry name" value="HTH-TYPE TRANSCRIPTIONAL REGULATOR PKSA"/>
    <property type="match status" value="1"/>
</dbReference>
<dbReference type="InterPro" id="IPR036271">
    <property type="entry name" value="Tet_transcr_reg_TetR-rel_C_sf"/>
</dbReference>
<reference evidence="5" key="1">
    <citation type="journal article" date="2019" name="Int. J. Syst. Evol. Microbiol.">
        <title>The Global Catalogue of Microorganisms (GCM) 10K type strain sequencing project: providing services to taxonomists for standard genome sequencing and annotation.</title>
        <authorList>
            <consortium name="The Broad Institute Genomics Platform"/>
            <consortium name="The Broad Institute Genome Sequencing Center for Infectious Disease"/>
            <person name="Wu L."/>
            <person name="Ma J."/>
        </authorList>
    </citation>
    <scope>NUCLEOTIDE SEQUENCE [LARGE SCALE GENOMIC DNA]</scope>
    <source>
        <strain evidence="5">JCM 18303</strain>
    </source>
</reference>
<comment type="caution">
    <text evidence="4">The sequence shown here is derived from an EMBL/GenBank/DDBJ whole genome shotgun (WGS) entry which is preliminary data.</text>
</comment>
<evidence type="ECO:0000256" key="1">
    <source>
        <dbReference type="ARBA" id="ARBA00023125"/>
    </source>
</evidence>
<dbReference type="Pfam" id="PF00440">
    <property type="entry name" value="TetR_N"/>
    <property type="match status" value="1"/>
</dbReference>
<keyword evidence="1 2" id="KW-0238">DNA-binding</keyword>
<evidence type="ECO:0000313" key="4">
    <source>
        <dbReference type="EMBL" id="GAA5149522.1"/>
    </source>
</evidence>
<dbReference type="Proteomes" id="UP001428817">
    <property type="component" value="Unassembled WGS sequence"/>
</dbReference>
<organism evidence="4 5">
    <name type="scientific">Pseudonocardia eucalypti</name>
    <dbReference type="NCBI Taxonomy" id="648755"/>
    <lineage>
        <taxon>Bacteria</taxon>
        <taxon>Bacillati</taxon>
        <taxon>Actinomycetota</taxon>
        <taxon>Actinomycetes</taxon>
        <taxon>Pseudonocardiales</taxon>
        <taxon>Pseudonocardiaceae</taxon>
        <taxon>Pseudonocardia</taxon>
    </lineage>
</organism>
<dbReference type="PRINTS" id="PR00455">
    <property type="entry name" value="HTHTETR"/>
</dbReference>